<name>A0ABW0FZS6_9PROT</name>
<gene>
    <name evidence="1" type="ORF">ACFPMG_00660</name>
</gene>
<evidence type="ECO:0000313" key="1">
    <source>
        <dbReference type="EMBL" id="MFC5353503.1"/>
    </source>
</evidence>
<dbReference type="EMBL" id="JBHSLC010000002">
    <property type="protein sequence ID" value="MFC5353503.1"/>
    <property type="molecule type" value="Genomic_DNA"/>
</dbReference>
<proteinExistence type="predicted"/>
<organism evidence="1 2">
    <name type="scientific">Azospirillum himalayense</name>
    <dbReference type="NCBI Taxonomy" id="654847"/>
    <lineage>
        <taxon>Bacteria</taxon>
        <taxon>Pseudomonadati</taxon>
        <taxon>Pseudomonadota</taxon>
        <taxon>Alphaproteobacteria</taxon>
        <taxon>Rhodospirillales</taxon>
        <taxon>Azospirillaceae</taxon>
        <taxon>Azospirillum</taxon>
    </lineage>
</organism>
<reference evidence="2" key="1">
    <citation type="journal article" date="2019" name="Int. J. Syst. Evol. Microbiol.">
        <title>The Global Catalogue of Microorganisms (GCM) 10K type strain sequencing project: providing services to taxonomists for standard genome sequencing and annotation.</title>
        <authorList>
            <consortium name="The Broad Institute Genomics Platform"/>
            <consortium name="The Broad Institute Genome Sequencing Center for Infectious Disease"/>
            <person name="Wu L."/>
            <person name="Ma J."/>
        </authorList>
    </citation>
    <scope>NUCLEOTIDE SEQUENCE [LARGE SCALE GENOMIC DNA]</scope>
    <source>
        <strain evidence="2">CCUG 58760</strain>
    </source>
</reference>
<protein>
    <submittedName>
        <fullName evidence="1">Uncharacterized protein</fullName>
    </submittedName>
</protein>
<dbReference type="RefSeq" id="WP_376993330.1">
    <property type="nucleotide sequence ID" value="NZ_JBHSLC010000002.1"/>
</dbReference>
<keyword evidence="2" id="KW-1185">Reference proteome</keyword>
<comment type="caution">
    <text evidence="1">The sequence shown here is derived from an EMBL/GenBank/DDBJ whole genome shotgun (WGS) entry which is preliminary data.</text>
</comment>
<sequence>MSVKTEATTLQSVKARTVCGGADWVFWNDRAGRGFAARYSVEAVKMAMLACGTAKRFYTVHRGVAAGHRWRDGCLILRNARIGC</sequence>
<dbReference type="Proteomes" id="UP001596166">
    <property type="component" value="Unassembled WGS sequence"/>
</dbReference>
<accession>A0ABW0FZS6</accession>
<evidence type="ECO:0000313" key="2">
    <source>
        <dbReference type="Proteomes" id="UP001596166"/>
    </source>
</evidence>